<keyword evidence="2" id="KW-0175">Coiled coil</keyword>
<keyword evidence="4" id="KW-1185">Reference proteome</keyword>
<feature type="coiled-coil region" evidence="2">
    <location>
        <begin position="46"/>
        <end position="73"/>
    </location>
</feature>
<organism evidence="3 4">
    <name type="scientific">Caldanaerobius fijiensis DSM 17918</name>
    <dbReference type="NCBI Taxonomy" id="1121256"/>
    <lineage>
        <taxon>Bacteria</taxon>
        <taxon>Bacillati</taxon>
        <taxon>Bacillota</taxon>
        <taxon>Clostridia</taxon>
        <taxon>Thermoanaerobacterales</taxon>
        <taxon>Thermoanaerobacteraceae</taxon>
        <taxon>Caldanaerobius</taxon>
    </lineage>
</organism>
<evidence type="ECO:0000313" key="3">
    <source>
        <dbReference type="EMBL" id="SHF62828.1"/>
    </source>
</evidence>
<dbReference type="Pfam" id="PF05949">
    <property type="entry name" value="DUF881"/>
    <property type="match status" value="1"/>
</dbReference>
<name>A0A1M5D755_9THEO</name>
<dbReference type="AlphaFoldDB" id="A0A1M5D755"/>
<accession>A0A1M5D755</accession>
<dbReference type="Proteomes" id="UP000184088">
    <property type="component" value="Unassembled WGS sequence"/>
</dbReference>
<dbReference type="STRING" id="1121256.SAMN02746089_02276"/>
<evidence type="ECO:0000256" key="2">
    <source>
        <dbReference type="SAM" id="Coils"/>
    </source>
</evidence>
<protein>
    <submittedName>
        <fullName evidence="3">Uncharacterized conserved protein YlxW, UPF0749 family</fullName>
    </submittedName>
</protein>
<evidence type="ECO:0000256" key="1">
    <source>
        <dbReference type="ARBA" id="ARBA00009108"/>
    </source>
</evidence>
<gene>
    <name evidence="3" type="ORF">SAMN02746089_02276</name>
</gene>
<proteinExistence type="inferred from homology"/>
<dbReference type="OrthoDB" id="9776196at2"/>
<dbReference type="PANTHER" id="PTHR37313:SF2">
    <property type="entry name" value="UPF0749 PROTEIN YLXX"/>
    <property type="match status" value="1"/>
</dbReference>
<dbReference type="PANTHER" id="PTHR37313">
    <property type="entry name" value="UPF0749 PROTEIN RV1825"/>
    <property type="match status" value="1"/>
</dbReference>
<reference evidence="3 4" key="1">
    <citation type="submission" date="2016-11" db="EMBL/GenBank/DDBJ databases">
        <authorList>
            <person name="Jaros S."/>
            <person name="Januszkiewicz K."/>
            <person name="Wedrychowicz H."/>
        </authorList>
    </citation>
    <scope>NUCLEOTIDE SEQUENCE [LARGE SCALE GENOMIC DNA]</scope>
    <source>
        <strain evidence="3 4">DSM 17918</strain>
    </source>
</reference>
<sequence>MEKMRVRIKKSLLISFVVAFLLLYSSYKPSARAIDESDDQNVISAIVQLEQSIQLLEDEINDLKAQIEKYKQNANVNSLLISEKEKAEILAGITDVQGPGIIISLNDSKAYNGNGDKQNYIVHDIYIQQIVNVLKTAGAEAISINGQRIIATSEIICMGPTVSVNKVDLVPPYIIKAIGNADVMLSSLNLDIFPYLESLKEQYGLDFSYQKNENIQIPKYSANA</sequence>
<dbReference type="InterPro" id="IPR010273">
    <property type="entry name" value="DUF881"/>
</dbReference>
<dbReference type="Gene3D" id="3.30.70.1880">
    <property type="entry name" value="Protein of unknown function DUF881"/>
    <property type="match status" value="1"/>
</dbReference>
<comment type="similarity">
    <text evidence="1">Belongs to the UPF0749 family.</text>
</comment>
<dbReference type="RefSeq" id="WP_073345455.1">
    <property type="nucleotide sequence ID" value="NZ_FQVH01000033.1"/>
</dbReference>
<evidence type="ECO:0000313" key="4">
    <source>
        <dbReference type="Proteomes" id="UP000184088"/>
    </source>
</evidence>
<dbReference type="EMBL" id="FQVH01000033">
    <property type="protein sequence ID" value="SHF62828.1"/>
    <property type="molecule type" value="Genomic_DNA"/>
</dbReference>